<comment type="caution">
    <text evidence="4">The sequence shown here is derived from an EMBL/GenBank/DDBJ whole genome shotgun (WGS) entry which is preliminary data.</text>
</comment>
<dbReference type="InterPro" id="IPR003675">
    <property type="entry name" value="Rce1/LyrA-like_dom"/>
</dbReference>
<feature type="transmembrane region" description="Helical" evidence="2">
    <location>
        <begin position="78"/>
        <end position="101"/>
    </location>
</feature>
<dbReference type="Proteomes" id="UP000234579">
    <property type="component" value="Unassembled WGS sequence"/>
</dbReference>
<comment type="similarity">
    <text evidence="1">Belongs to the UPF0177 family.</text>
</comment>
<evidence type="ECO:0000313" key="5">
    <source>
        <dbReference type="Proteomes" id="UP000234579"/>
    </source>
</evidence>
<keyword evidence="2" id="KW-1133">Transmembrane helix</keyword>
<dbReference type="RefSeq" id="WP_101811783.1">
    <property type="nucleotide sequence ID" value="NZ_PKGI01000027.1"/>
</dbReference>
<reference evidence="5" key="1">
    <citation type="submission" date="2017-12" db="EMBL/GenBank/DDBJ databases">
        <authorList>
            <person name="Christensen H."/>
        </authorList>
    </citation>
    <scope>NUCLEOTIDE SEQUENCE [LARGE SCALE GENOMIC DNA]</scope>
    <source>
        <strain evidence="5">268A</strain>
    </source>
</reference>
<sequence>MDKIKKFPLPIFNYISALTIFLTEQMILLIWLNDPGNVIKAILVSVVLSILAITIVVRLRNNAPKVKIWKRIRDGLAFAALLGFSTIALIFVFKALGLTVGTSQNSARIVSYLSHNLVTKIVMFIYIVFQAPIIEELCFRYLMNPATLTNKVKIGSAILSTTLFAYAHISTNTDNVYSMLSYFLISTFLILAFLRGYDIKQNMINHSFWNLFTILITFL</sequence>
<protein>
    <recommendedName>
        <fullName evidence="3">CAAX prenyl protease 2/Lysostaphin resistance protein A-like domain-containing protein</fullName>
    </recommendedName>
</protein>
<feature type="transmembrane region" description="Helical" evidence="2">
    <location>
        <begin position="121"/>
        <end position="142"/>
    </location>
</feature>
<name>A0A2I2AB23_9LACO</name>
<evidence type="ECO:0000259" key="3">
    <source>
        <dbReference type="Pfam" id="PF02517"/>
    </source>
</evidence>
<dbReference type="GO" id="GO:0080120">
    <property type="term" value="P:CAAX-box protein maturation"/>
    <property type="evidence" value="ECO:0007669"/>
    <property type="project" value="UniProtKB-ARBA"/>
</dbReference>
<dbReference type="AlphaFoldDB" id="A0A2I2AB23"/>
<organism evidence="4 5">
    <name type="scientific">Ligilactobacillus agilis</name>
    <dbReference type="NCBI Taxonomy" id="1601"/>
    <lineage>
        <taxon>Bacteria</taxon>
        <taxon>Bacillati</taxon>
        <taxon>Bacillota</taxon>
        <taxon>Bacilli</taxon>
        <taxon>Lactobacillales</taxon>
        <taxon>Lactobacillaceae</taxon>
        <taxon>Ligilactobacillus</taxon>
    </lineage>
</organism>
<dbReference type="GO" id="GO:0004175">
    <property type="term" value="F:endopeptidase activity"/>
    <property type="evidence" value="ECO:0007669"/>
    <property type="project" value="UniProtKB-ARBA"/>
</dbReference>
<accession>A0A2I2AB23</accession>
<feature type="transmembrane region" description="Helical" evidence="2">
    <location>
        <begin position="38"/>
        <end position="57"/>
    </location>
</feature>
<gene>
    <name evidence="4" type="ORF">CYR79_05575</name>
</gene>
<keyword evidence="2" id="KW-0472">Membrane</keyword>
<keyword evidence="2" id="KW-0812">Transmembrane</keyword>
<feature type="domain" description="CAAX prenyl protease 2/Lysostaphin resistance protein A-like" evidence="3">
    <location>
        <begin position="120"/>
        <end position="212"/>
    </location>
</feature>
<feature type="transmembrane region" description="Helical" evidence="2">
    <location>
        <begin position="154"/>
        <end position="170"/>
    </location>
</feature>
<evidence type="ECO:0000256" key="2">
    <source>
        <dbReference type="SAM" id="Phobius"/>
    </source>
</evidence>
<dbReference type="Pfam" id="PF02517">
    <property type="entry name" value="Rce1-like"/>
    <property type="match status" value="1"/>
</dbReference>
<evidence type="ECO:0000313" key="4">
    <source>
        <dbReference type="EMBL" id="PLA76574.1"/>
    </source>
</evidence>
<proteinExistence type="inferred from homology"/>
<dbReference type="EMBL" id="PKGI01000027">
    <property type="protein sequence ID" value="PLA76574.1"/>
    <property type="molecule type" value="Genomic_DNA"/>
</dbReference>
<evidence type="ECO:0000256" key="1">
    <source>
        <dbReference type="ARBA" id="ARBA00009067"/>
    </source>
</evidence>
<feature type="transmembrane region" description="Helical" evidence="2">
    <location>
        <begin position="12"/>
        <end position="32"/>
    </location>
</feature>
<feature type="transmembrane region" description="Helical" evidence="2">
    <location>
        <begin position="176"/>
        <end position="194"/>
    </location>
</feature>